<dbReference type="RefSeq" id="WP_108344341.1">
    <property type="nucleotide sequence ID" value="NZ_PYXZ01000003.1"/>
</dbReference>
<accession>A0A2R7YYE3</accession>
<evidence type="ECO:0000313" key="3">
    <source>
        <dbReference type="EMBL" id="PUA81400.1"/>
    </source>
</evidence>
<evidence type="ECO:0000256" key="1">
    <source>
        <dbReference type="SAM" id="MobiDB-lite"/>
    </source>
</evidence>
<keyword evidence="2" id="KW-1133">Transmembrane helix</keyword>
<keyword evidence="2" id="KW-0472">Membrane</keyword>
<dbReference type="Proteomes" id="UP000244867">
    <property type="component" value="Unassembled WGS sequence"/>
</dbReference>
<reference evidence="3 4" key="1">
    <citation type="submission" date="2018-03" db="EMBL/GenBank/DDBJ databases">
        <authorList>
            <person name="Keele B.F."/>
        </authorList>
    </citation>
    <scope>NUCLEOTIDE SEQUENCE [LARGE SCALE GENOMIC DNA]</scope>
    <source>
        <strain evidence="3 4">IB-3</strain>
    </source>
</reference>
<protein>
    <submittedName>
        <fullName evidence="3">Uncharacterized protein</fullName>
    </submittedName>
</protein>
<name>A0A2R7YYE3_9ACTN</name>
<evidence type="ECO:0000256" key="2">
    <source>
        <dbReference type="SAM" id="Phobius"/>
    </source>
</evidence>
<organism evidence="3 4">
    <name type="scientific">Nocardioides currus</name>
    <dbReference type="NCBI Taxonomy" id="2133958"/>
    <lineage>
        <taxon>Bacteria</taxon>
        <taxon>Bacillati</taxon>
        <taxon>Actinomycetota</taxon>
        <taxon>Actinomycetes</taxon>
        <taxon>Propionibacteriales</taxon>
        <taxon>Nocardioidaceae</taxon>
        <taxon>Nocardioides</taxon>
    </lineage>
</organism>
<dbReference type="AlphaFoldDB" id="A0A2R7YYE3"/>
<dbReference type="OrthoDB" id="3790910at2"/>
<feature type="compositionally biased region" description="Basic and acidic residues" evidence="1">
    <location>
        <begin position="32"/>
        <end position="55"/>
    </location>
</feature>
<dbReference type="EMBL" id="PYXZ01000003">
    <property type="protein sequence ID" value="PUA81400.1"/>
    <property type="molecule type" value="Genomic_DNA"/>
</dbReference>
<comment type="caution">
    <text evidence="3">The sequence shown here is derived from an EMBL/GenBank/DDBJ whole genome shotgun (WGS) entry which is preliminary data.</text>
</comment>
<sequence>MPQIFWAVVAVLFGAALVGAYLLLVVSDVRGTRGDPQDADGQRSLDAHEQRDGQRRVNRGAGNWM</sequence>
<evidence type="ECO:0000313" key="4">
    <source>
        <dbReference type="Proteomes" id="UP000244867"/>
    </source>
</evidence>
<feature type="transmembrane region" description="Helical" evidence="2">
    <location>
        <begin position="6"/>
        <end position="26"/>
    </location>
</feature>
<gene>
    <name evidence="3" type="ORF">C7S10_10335</name>
</gene>
<keyword evidence="4" id="KW-1185">Reference proteome</keyword>
<feature type="region of interest" description="Disordered" evidence="1">
    <location>
        <begin position="32"/>
        <end position="65"/>
    </location>
</feature>
<keyword evidence="2" id="KW-0812">Transmembrane</keyword>
<proteinExistence type="predicted"/>